<evidence type="ECO:0000256" key="4">
    <source>
        <dbReference type="PIRNR" id="PIRNR001365"/>
    </source>
</evidence>
<feature type="active site" description="Schiff-base intermediate with substrate" evidence="5">
    <location>
        <position position="166"/>
    </location>
</feature>
<dbReference type="OrthoDB" id="9771791at2"/>
<name>A0A154BS62_ANASB</name>
<feature type="binding site" evidence="6">
    <location>
        <position position="47"/>
    </location>
    <ligand>
        <name>pyruvate</name>
        <dbReference type="ChEBI" id="CHEBI:15361"/>
    </ligand>
</feature>
<dbReference type="Gene3D" id="3.20.20.70">
    <property type="entry name" value="Aldolase class I"/>
    <property type="match status" value="1"/>
</dbReference>
<feature type="binding site" evidence="6">
    <location>
        <position position="208"/>
    </location>
    <ligand>
        <name>pyruvate</name>
        <dbReference type="ChEBI" id="CHEBI:15361"/>
    </ligand>
</feature>
<dbReference type="PANTHER" id="PTHR12128">
    <property type="entry name" value="DIHYDRODIPICOLINATE SYNTHASE"/>
    <property type="match status" value="1"/>
</dbReference>
<dbReference type="GO" id="GO:0008840">
    <property type="term" value="F:4-hydroxy-tetrahydrodipicolinate synthase activity"/>
    <property type="evidence" value="ECO:0007669"/>
    <property type="project" value="TreeGrafter"/>
</dbReference>
<keyword evidence="3" id="KW-0704">Schiff base</keyword>
<dbReference type="GO" id="GO:0044281">
    <property type="term" value="P:small molecule metabolic process"/>
    <property type="evidence" value="ECO:0007669"/>
    <property type="project" value="UniProtKB-ARBA"/>
</dbReference>
<sequence>MKYLYGLTTAMITPFSKDGTVDLDKMKNLTNFLIEKGTHCLYPLGTTGEGFRLSVEERKQVAQTVVETANHRVRVYIHVGAVNQEDTIELAKHAHSIGAEGIGCVTPFFLGVNDREMEEYFVKVASSVPDDFPVYLYNIPQCAANDLKVEVVQKIANRCPNVVGVKYSYADLFRTSEYLTINQGTASVVSGVDRLFLAALAMGCHGTVSGVACVYPEPFVAIYDAFKVGDLEKARQLQTLTNKYILTLKSGCNMSYFKEGLKLRGIDVGYMKAPQLDLTDEEINELKRQLTEIDREARAMGL</sequence>
<dbReference type="SUPFAM" id="SSF51569">
    <property type="entry name" value="Aldolase"/>
    <property type="match status" value="1"/>
</dbReference>
<evidence type="ECO:0000256" key="1">
    <source>
        <dbReference type="ARBA" id="ARBA00007592"/>
    </source>
</evidence>
<keyword evidence="2 4" id="KW-0456">Lyase</keyword>
<dbReference type="SMART" id="SM01130">
    <property type="entry name" value="DHDPS"/>
    <property type="match status" value="1"/>
</dbReference>
<accession>A0A154BS62</accession>
<feature type="active site" description="Proton donor/acceptor" evidence="5">
    <location>
        <position position="137"/>
    </location>
</feature>
<protein>
    <submittedName>
        <fullName evidence="7">Dihydrodipicolinate synthase family protein</fullName>
    </submittedName>
</protein>
<comment type="caution">
    <text evidence="7">The sequence shown here is derived from an EMBL/GenBank/DDBJ whole genome shotgun (WGS) entry which is preliminary data.</text>
</comment>
<dbReference type="PRINTS" id="PR00146">
    <property type="entry name" value="DHPICSNTHASE"/>
</dbReference>
<evidence type="ECO:0000313" key="7">
    <source>
        <dbReference type="EMBL" id="KYZ76660.1"/>
    </source>
</evidence>
<dbReference type="CDD" id="cd00408">
    <property type="entry name" value="DHDPS-like"/>
    <property type="match status" value="1"/>
</dbReference>
<proteinExistence type="inferred from homology"/>
<evidence type="ECO:0000256" key="5">
    <source>
        <dbReference type="PIRSR" id="PIRSR001365-1"/>
    </source>
</evidence>
<evidence type="ECO:0000256" key="2">
    <source>
        <dbReference type="ARBA" id="ARBA00023239"/>
    </source>
</evidence>
<dbReference type="InterPro" id="IPR013785">
    <property type="entry name" value="Aldolase_TIM"/>
</dbReference>
<evidence type="ECO:0000256" key="3">
    <source>
        <dbReference type="ARBA" id="ARBA00023270"/>
    </source>
</evidence>
<keyword evidence="8" id="KW-1185">Reference proteome</keyword>
<evidence type="ECO:0000313" key="8">
    <source>
        <dbReference type="Proteomes" id="UP000076268"/>
    </source>
</evidence>
<dbReference type="EMBL" id="LSGP01000017">
    <property type="protein sequence ID" value="KYZ76660.1"/>
    <property type="molecule type" value="Genomic_DNA"/>
</dbReference>
<reference evidence="7 8" key="1">
    <citation type="submission" date="2016-02" db="EMBL/GenBank/DDBJ databases">
        <title>Anaerosporomusa subterraneum gen. nov., sp. nov., a spore-forming obligate anaerobe isolated from saprolite.</title>
        <authorList>
            <person name="Choi J.K."/>
            <person name="Shah M."/>
            <person name="Yee N."/>
        </authorList>
    </citation>
    <scope>NUCLEOTIDE SEQUENCE [LARGE SCALE GENOMIC DNA]</scope>
    <source>
        <strain evidence="7 8">RU4</strain>
    </source>
</reference>
<dbReference type="STRING" id="1794912.AXX12_09580"/>
<comment type="similarity">
    <text evidence="1 4">Belongs to the DapA family.</text>
</comment>
<dbReference type="Pfam" id="PF00701">
    <property type="entry name" value="DHDPS"/>
    <property type="match status" value="1"/>
</dbReference>
<dbReference type="PROSITE" id="PS00666">
    <property type="entry name" value="DHDPS_2"/>
    <property type="match status" value="1"/>
</dbReference>
<dbReference type="Proteomes" id="UP000076268">
    <property type="component" value="Unassembled WGS sequence"/>
</dbReference>
<evidence type="ECO:0000256" key="6">
    <source>
        <dbReference type="PIRSR" id="PIRSR001365-2"/>
    </source>
</evidence>
<gene>
    <name evidence="7" type="ORF">AXX12_09580</name>
</gene>
<dbReference type="InterPro" id="IPR002220">
    <property type="entry name" value="DapA-like"/>
</dbReference>
<dbReference type="RefSeq" id="WP_066242507.1">
    <property type="nucleotide sequence ID" value="NZ_LSGP01000017.1"/>
</dbReference>
<organism evidence="7 8">
    <name type="scientific">Anaerosporomusa subterranea</name>
    <dbReference type="NCBI Taxonomy" id="1794912"/>
    <lineage>
        <taxon>Bacteria</taxon>
        <taxon>Bacillati</taxon>
        <taxon>Bacillota</taxon>
        <taxon>Negativicutes</taxon>
        <taxon>Acetonemataceae</taxon>
        <taxon>Anaerosporomusa</taxon>
    </lineage>
</organism>
<dbReference type="AlphaFoldDB" id="A0A154BS62"/>
<dbReference type="InterPro" id="IPR020625">
    <property type="entry name" value="Schiff_base-form_aldolases_AS"/>
</dbReference>
<dbReference type="PIRSF" id="PIRSF001365">
    <property type="entry name" value="DHDPS"/>
    <property type="match status" value="1"/>
</dbReference>
<dbReference type="PANTHER" id="PTHR12128:SF66">
    <property type="entry name" value="4-HYDROXY-2-OXOGLUTARATE ALDOLASE, MITOCHONDRIAL"/>
    <property type="match status" value="1"/>
</dbReference>